<dbReference type="EMBL" id="MCGO01000037">
    <property type="protein sequence ID" value="ORY39908.1"/>
    <property type="molecule type" value="Genomic_DNA"/>
</dbReference>
<keyword evidence="4" id="KW-1185">Reference proteome</keyword>
<feature type="compositionally biased region" description="Polar residues" evidence="1">
    <location>
        <begin position="36"/>
        <end position="60"/>
    </location>
</feature>
<dbReference type="InterPro" id="IPR036047">
    <property type="entry name" value="F-box-like_dom_sf"/>
</dbReference>
<accession>A0A1Y2BYR0</accession>
<feature type="region of interest" description="Disordered" evidence="1">
    <location>
        <begin position="36"/>
        <end position="64"/>
    </location>
</feature>
<dbReference type="SUPFAM" id="SSF81383">
    <property type="entry name" value="F-box domain"/>
    <property type="match status" value="1"/>
</dbReference>
<comment type="caution">
    <text evidence="3">The sequence shown here is derived from an EMBL/GenBank/DDBJ whole genome shotgun (WGS) entry which is preliminary data.</text>
</comment>
<protein>
    <recommendedName>
        <fullName evidence="2">F-box domain-containing protein</fullName>
    </recommendedName>
</protein>
<evidence type="ECO:0000259" key="2">
    <source>
        <dbReference type="PROSITE" id="PS50181"/>
    </source>
</evidence>
<sequence length="133" mass="14681">MAQIDVFAKCKAAGTTTTKLPSLSMLSLTDANKNWGSSPHIKSSESKQLNQIPPEQNTPRGPTHNLPHEIITAIIQFVPSTSLHECALVSRRWNNVTTPIMYGNPFLPTVTSISAFLSHIEQTKQQIVLWSLC</sequence>
<reference evidence="3 4" key="1">
    <citation type="submission" date="2016-07" db="EMBL/GenBank/DDBJ databases">
        <title>Pervasive Adenine N6-methylation of Active Genes in Fungi.</title>
        <authorList>
            <consortium name="DOE Joint Genome Institute"/>
            <person name="Mondo S.J."/>
            <person name="Dannebaum R.O."/>
            <person name="Kuo R.C."/>
            <person name="Labutti K."/>
            <person name="Haridas S."/>
            <person name="Kuo A."/>
            <person name="Salamov A."/>
            <person name="Ahrendt S.R."/>
            <person name="Lipzen A."/>
            <person name="Sullivan W."/>
            <person name="Andreopoulos W.B."/>
            <person name="Clum A."/>
            <person name="Lindquist E."/>
            <person name="Daum C."/>
            <person name="Ramamoorthy G.K."/>
            <person name="Gryganskyi A."/>
            <person name="Culley D."/>
            <person name="Magnuson J.K."/>
            <person name="James T.Y."/>
            <person name="O'Malley M.A."/>
            <person name="Stajich J.E."/>
            <person name="Spatafora J.W."/>
            <person name="Visel A."/>
            <person name="Grigoriev I.V."/>
        </authorList>
    </citation>
    <scope>NUCLEOTIDE SEQUENCE [LARGE SCALE GENOMIC DNA]</scope>
    <source>
        <strain evidence="3 4">JEL800</strain>
    </source>
</reference>
<gene>
    <name evidence="3" type="ORF">BCR33DRAFT_740594</name>
</gene>
<evidence type="ECO:0000313" key="4">
    <source>
        <dbReference type="Proteomes" id="UP000193642"/>
    </source>
</evidence>
<name>A0A1Y2BYR0_9FUNG</name>
<dbReference type="InterPro" id="IPR001810">
    <property type="entry name" value="F-box_dom"/>
</dbReference>
<feature type="domain" description="F-box" evidence="2">
    <location>
        <begin position="60"/>
        <end position="110"/>
    </location>
</feature>
<dbReference type="CDD" id="cd09917">
    <property type="entry name" value="F-box_SF"/>
    <property type="match status" value="1"/>
</dbReference>
<dbReference type="Pfam" id="PF12937">
    <property type="entry name" value="F-box-like"/>
    <property type="match status" value="1"/>
</dbReference>
<dbReference type="Gene3D" id="1.20.1280.50">
    <property type="match status" value="1"/>
</dbReference>
<evidence type="ECO:0000256" key="1">
    <source>
        <dbReference type="SAM" id="MobiDB-lite"/>
    </source>
</evidence>
<dbReference type="Proteomes" id="UP000193642">
    <property type="component" value="Unassembled WGS sequence"/>
</dbReference>
<dbReference type="AlphaFoldDB" id="A0A1Y2BYR0"/>
<dbReference type="OrthoDB" id="10257471at2759"/>
<evidence type="ECO:0000313" key="3">
    <source>
        <dbReference type="EMBL" id="ORY39908.1"/>
    </source>
</evidence>
<organism evidence="3 4">
    <name type="scientific">Rhizoclosmatium globosum</name>
    <dbReference type="NCBI Taxonomy" id="329046"/>
    <lineage>
        <taxon>Eukaryota</taxon>
        <taxon>Fungi</taxon>
        <taxon>Fungi incertae sedis</taxon>
        <taxon>Chytridiomycota</taxon>
        <taxon>Chytridiomycota incertae sedis</taxon>
        <taxon>Chytridiomycetes</taxon>
        <taxon>Chytridiales</taxon>
        <taxon>Chytriomycetaceae</taxon>
        <taxon>Rhizoclosmatium</taxon>
    </lineage>
</organism>
<dbReference type="PROSITE" id="PS50181">
    <property type="entry name" value="FBOX"/>
    <property type="match status" value="1"/>
</dbReference>
<proteinExistence type="predicted"/>